<dbReference type="AlphaFoldDB" id="A0A382QWK6"/>
<gene>
    <name evidence="2" type="ORF">METZ01_LOCUS342757</name>
</gene>
<evidence type="ECO:0000256" key="1">
    <source>
        <dbReference type="SAM" id="Phobius"/>
    </source>
</evidence>
<organism evidence="2">
    <name type="scientific">marine metagenome</name>
    <dbReference type="NCBI Taxonomy" id="408172"/>
    <lineage>
        <taxon>unclassified sequences</taxon>
        <taxon>metagenomes</taxon>
        <taxon>ecological metagenomes</taxon>
    </lineage>
</organism>
<keyword evidence="1" id="KW-1133">Transmembrane helix</keyword>
<accession>A0A382QWK6</accession>
<evidence type="ECO:0000313" key="2">
    <source>
        <dbReference type="EMBL" id="SVC89903.1"/>
    </source>
</evidence>
<keyword evidence="1" id="KW-0812">Transmembrane</keyword>
<keyword evidence="1" id="KW-0472">Membrane</keyword>
<feature type="transmembrane region" description="Helical" evidence="1">
    <location>
        <begin position="6"/>
        <end position="27"/>
    </location>
</feature>
<proteinExistence type="predicted"/>
<reference evidence="2" key="1">
    <citation type="submission" date="2018-05" db="EMBL/GenBank/DDBJ databases">
        <authorList>
            <person name="Lanie J.A."/>
            <person name="Ng W.-L."/>
            <person name="Kazmierczak K.M."/>
            <person name="Andrzejewski T.M."/>
            <person name="Davidsen T.M."/>
            <person name="Wayne K.J."/>
            <person name="Tettelin H."/>
            <person name="Glass J.I."/>
            <person name="Rusch D."/>
            <person name="Podicherti R."/>
            <person name="Tsui H.-C.T."/>
            <person name="Winkler M.E."/>
        </authorList>
    </citation>
    <scope>NUCLEOTIDE SEQUENCE</scope>
</reference>
<sequence length="134" mass="15526">MVDNQVVRITFGLAIGILVAFFSYQWITDSSRRVERRLEESVVIEVRTMLTETLMLNGLEIVDPLQPNRKAGKVYIYRTESGWQVSGYYRRQEKDPWHPFLMDLDSAVTMTNLRVDDPEMVKRADADASLEVLL</sequence>
<protein>
    <submittedName>
        <fullName evidence="2">Uncharacterized protein</fullName>
    </submittedName>
</protein>
<name>A0A382QWK6_9ZZZZ</name>
<dbReference type="EMBL" id="UINC01117464">
    <property type="protein sequence ID" value="SVC89903.1"/>
    <property type="molecule type" value="Genomic_DNA"/>
</dbReference>